<dbReference type="Proteomes" id="UP001499915">
    <property type="component" value="Unassembled WGS sequence"/>
</dbReference>
<evidence type="ECO:0008006" key="4">
    <source>
        <dbReference type="Google" id="ProtNLM"/>
    </source>
</evidence>
<protein>
    <recommendedName>
        <fullName evidence="4">Curli production assembly/transport component CsgG</fullName>
    </recommendedName>
</protein>
<dbReference type="Gene3D" id="3.40.50.10610">
    <property type="entry name" value="ABC-type transport auxiliary lipoprotein component"/>
    <property type="match status" value="1"/>
</dbReference>
<reference evidence="2 3" key="1">
    <citation type="journal article" date="2019" name="Int. J. Syst. Evol. Microbiol.">
        <title>The Global Catalogue of Microorganisms (GCM) 10K type strain sequencing project: providing services to taxonomists for standard genome sequencing and annotation.</title>
        <authorList>
            <consortium name="The Broad Institute Genomics Platform"/>
            <consortium name="The Broad Institute Genome Sequencing Center for Infectious Disease"/>
            <person name="Wu L."/>
            <person name="Ma J."/>
        </authorList>
    </citation>
    <scope>NUCLEOTIDE SEQUENCE [LARGE SCALE GENOMIC DNA]</scope>
    <source>
        <strain evidence="2 3">JCM 15134</strain>
    </source>
</reference>
<comment type="caution">
    <text evidence="2">The sequence shown here is derived from an EMBL/GenBank/DDBJ whole genome shotgun (WGS) entry which is preliminary data.</text>
</comment>
<accession>A0ABN1IA38</accession>
<evidence type="ECO:0000313" key="3">
    <source>
        <dbReference type="Proteomes" id="UP001499915"/>
    </source>
</evidence>
<dbReference type="EMBL" id="BAAAET010000006">
    <property type="protein sequence ID" value="GAA0701217.1"/>
    <property type="molecule type" value="Genomic_DNA"/>
</dbReference>
<name>A0ABN1IA38_9GAMM</name>
<feature type="signal peptide" evidence="1">
    <location>
        <begin position="1"/>
        <end position="23"/>
    </location>
</feature>
<feature type="chain" id="PRO_5045627589" description="Curli production assembly/transport component CsgG" evidence="1">
    <location>
        <begin position="24"/>
        <end position="398"/>
    </location>
</feature>
<organism evidence="2 3">
    <name type="scientific">Marinobacterium maritimum</name>
    <dbReference type="NCBI Taxonomy" id="500162"/>
    <lineage>
        <taxon>Bacteria</taxon>
        <taxon>Pseudomonadati</taxon>
        <taxon>Pseudomonadota</taxon>
        <taxon>Gammaproteobacteria</taxon>
        <taxon>Oceanospirillales</taxon>
        <taxon>Oceanospirillaceae</taxon>
        <taxon>Marinobacterium</taxon>
    </lineage>
</organism>
<keyword evidence="1" id="KW-0732">Signal</keyword>
<proteinExistence type="predicted"/>
<dbReference type="RefSeq" id="WP_343808611.1">
    <property type="nucleotide sequence ID" value="NZ_BAAAET010000006.1"/>
</dbReference>
<sequence length="398" mass="43698">MMRSVLKTLLALSTMLWACFSFAAEQVVDAVGYGNSRNLAISDALVQGLRQATGVSVDSHEVMSTLSGRTSVSTSEGDQFTSAVEIAQRGDLRLKTKGLVSRYDIHSVEQQSDGSFRADVSVHVLQYDKPGLPADSRRTLAVMPFHSDKRSYSLLGDHTAAAKVEAELRNRILDQFTQSRRMNVLDREFGAEFQQEKALWLSDDAALAEQAKAGNVLGADYIVVGNIRNVRSTRHVKTLQLTGETIVSYSGSAQLDYKIILAATRQVKWSDSINLKFSDADIRAMLKQYGSSQAGITAELAVQLAQKALANIYPMRVVAVKGKTVVLNQGGKTLKPGDLLDVYFLGDEMFDPYTNESLGHLEEKIAVVKVVRVNAKATYAKVVEGDAELIEQDFIVRR</sequence>
<gene>
    <name evidence="2" type="ORF">GCM10009104_32950</name>
</gene>
<evidence type="ECO:0000256" key="1">
    <source>
        <dbReference type="SAM" id="SignalP"/>
    </source>
</evidence>
<evidence type="ECO:0000313" key="2">
    <source>
        <dbReference type="EMBL" id="GAA0701217.1"/>
    </source>
</evidence>
<keyword evidence="3" id="KW-1185">Reference proteome</keyword>